<keyword evidence="4" id="KW-0547">Nucleotide-binding</keyword>
<evidence type="ECO:0000256" key="8">
    <source>
        <dbReference type="SAM" id="MobiDB-lite"/>
    </source>
</evidence>
<dbReference type="Proteomes" id="UP001499895">
    <property type="component" value="Unassembled WGS sequence"/>
</dbReference>
<keyword evidence="6" id="KW-0051">Antiviral defense</keyword>
<evidence type="ECO:0000256" key="9">
    <source>
        <dbReference type="SAM" id="Phobius"/>
    </source>
</evidence>
<dbReference type="InterPro" id="IPR043760">
    <property type="entry name" value="PycTM_dom"/>
</dbReference>
<evidence type="ECO:0000256" key="3">
    <source>
        <dbReference type="ARBA" id="ARBA00022692"/>
    </source>
</evidence>
<keyword evidence="5 9" id="KW-1133">Transmembrane helix</keyword>
<sequence>MRGRRCTCGARSRSAGAKPRSHTSENCETTGSPGGSSRAADRLLLELRQEAARADTKGSVLVAAQSMAASALVGVLAVRGWQPTSLSAPGQVLWWAGAACFLGSLFSLLMTVIPRYRSHAWRPGLPLTHFADIHGAARRGRPALEEALRETERAPAAAILTALTDNSRIVAGKYRWLRAGMAGFTAAMVLLPGALLVG</sequence>
<accession>A0ABN1ACC5</accession>
<keyword evidence="12" id="KW-1185">Reference proteome</keyword>
<comment type="caution">
    <text evidence="11">The sequence shown here is derived from an EMBL/GenBank/DDBJ whole genome shotgun (WGS) entry which is preliminary data.</text>
</comment>
<keyword evidence="7 9" id="KW-0472">Membrane</keyword>
<evidence type="ECO:0000256" key="4">
    <source>
        <dbReference type="ARBA" id="ARBA00022741"/>
    </source>
</evidence>
<evidence type="ECO:0000256" key="2">
    <source>
        <dbReference type="ARBA" id="ARBA00022475"/>
    </source>
</evidence>
<keyword evidence="3 9" id="KW-0812">Transmembrane</keyword>
<evidence type="ECO:0000313" key="12">
    <source>
        <dbReference type="Proteomes" id="UP001499895"/>
    </source>
</evidence>
<feature type="transmembrane region" description="Helical" evidence="9">
    <location>
        <begin position="58"/>
        <end position="81"/>
    </location>
</feature>
<evidence type="ECO:0000256" key="1">
    <source>
        <dbReference type="ARBA" id="ARBA00004236"/>
    </source>
</evidence>
<comment type="subcellular location">
    <subcellularLocation>
        <location evidence="1">Cell membrane</location>
    </subcellularLocation>
</comment>
<dbReference type="Pfam" id="PF18967">
    <property type="entry name" value="PycTM"/>
    <property type="match status" value="1"/>
</dbReference>
<evidence type="ECO:0000256" key="5">
    <source>
        <dbReference type="ARBA" id="ARBA00022989"/>
    </source>
</evidence>
<organism evidence="11 12">
    <name type="scientific">Streptomyces stramineus</name>
    <dbReference type="NCBI Taxonomy" id="173861"/>
    <lineage>
        <taxon>Bacteria</taxon>
        <taxon>Bacillati</taxon>
        <taxon>Actinomycetota</taxon>
        <taxon>Actinomycetes</taxon>
        <taxon>Kitasatosporales</taxon>
        <taxon>Streptomycetaceae</taxon>
        <taxon>Streptomyces</taxon>
    </lineage>
</organism>
<keyword evidence="2" id="KW-1003">Cell membrane</keyword>
<dbReference type="EMBL" id="BAAAHB010000043">
    <property type="protein sequence ID" value="GAA0472971.1"/>
    <property type="molecule type" value="Genomic_DNA"/>
</dbReference>
<reference evidence="11 12" key="1">
    <citation type="journal article" date="2019" name="Int. J. Syst. Evol. Microbiol.">
        <title>The Global Catalogue of Microorganisms (GCM) 10K type strain sequencing project: providing services to taxonomists for standard genome sequencing and annotation.</title>
        <authorList>
            <consortium name="The Broad Institute Genomics Platform"/>
            <consortium name="The Broad Institute Genome Sequencing Center for Infectious Disease"/>
            <person name="Wu L."/>
            <person name="Ma J."/>
        </authorList>
    </citation>
    <scope>NUCLEOTIDE SEQUENCE [LARGE SCALE GENOMIC DNA]</scope>
    <source>
        <strain evidence="11 12">JCM 10649</strain>
    </source>
</reference>
<evidence type="ECO:0000259" key="10">
    <source>
        <dbReference type="Pfam" id="PF18967"/>
    </source>
</evidence>
<evidence type="ECO:0000313" key="11">
    <source>
        <dbReference type="EMBL" id="GAA0472971.1"/>
    </source>
</evidence>
<name>A0ABN1ACC5_9ACTN</name>
<evidence type="ECO:0000256" key="6">
    <source>
        <dbReference type="ARBA" id="ARBA00023118"/>
    </source>
</evidence>
<feature type="domain" description="Pycsar effector protein" evidence="10">
    <location>
        <begin position="40"/>
        <end position="196"/>
    </location>
</feature>
<feature type="transmembrane region" description="Helical" evidence="9">
    <location>
        <begin position="176"/>
        <end position="197"/>
    </location>
</feature>
<feature type="transmembrane region" description="Helical" evidence="9">
    <location>
        <begin position="93"/>
        <end position="113"/>
    </location>
</feature>
<gene>
    <name evidence="11" type="ORF">GCM10009544_38730</name>
</gene>
<feature type="region of interest" description="Disordered" evidence="8">
    <location>
        <begin position="1"/>
        <end position="38"/>
    </location>
</feature>
<dbReference type="RefSeq" id="WP_344092319.1">
    <property type="nucleotide sequence ID" value="NZ_BAAAHB010000043.1"/>
</dbReference>
<protein>
    <recommendedName>
        <fullName evidence="10">Pycsar effector protein domain-containing protein</fullName>
    </recommendedName>
</protein>
<proteinExistence type="predicted"/>
<evidence type="ECO:0000256" key="7">
    <source>
        <dbReference type="ARBA" id="ARBA00023136"/>
    </source>
</evidence>